<dbReference type="Pfam" id="PF00903">
    <property type="entry name" value="Glyoxalase"/>
    <property type="match status" value="2"/>
</dbReference>
<dbReference type="InterPro" id="IPR037523">
    <property type="entry name" value="VOC_core"/>
</dbReference>
<comment type="cofactor">
    <cofactor evidence="12">
        <name>Zn(2+)</name>
        <dbReference type="ChEBI" id="CHEBI:29105"/>
    </cofactor>
    <text evidence="12">Binds 1 zinc ion per subunit. In the homodimer, two zinc ions are bound between subunits.</text>
</comment>
<dbReference type="CDD" id="cd07233">
    <property type="entry name" value="GlxI_Zn"/>
    <property type="match status" value="2"/>
</dbReference>
<evidence type="ECO:0000313" key="15">
    <source>
        <dbReference type="Proteomes" id="UP000041254"/>
    </source>
</evidence>
<feature type="binding site" evidence="12">
    <location>
        <position position="186"/>
    </location>
    <ligand>
        <name>Zn(2+)</name>
        <dbReference type="ChEBI" id="CHEBI:29105"/>
        <note>ligand shared between dimeric partners</note>
    </ligand>
</feature>
<comment type="similarity">
    <text evidence="2">Belongs to the glyoxalase I family.</text>
</comment>
<sequence length="339" mass="38662">MTNLKPLPPDDAVGRKYNFNWQQTMLRIKDPAKTVPFFQDNFGMKTVHKYDFNEYGFSLYFLERPKDSEIAVLPPAGTAESERYLWNMQNTTLELTHNHGSEKDDTFAVNNGNEEPHRGFGHIAFNCDDVYKATEELLANGVQFRKKPDEGRMKGLAFALSPEGYWIEIVKRGKPGVHNEPFNLSQTMKRVKDPAKSVAFYRDVMGMTLVRVMHANDFSLYFMASIPKEEAANVPTDPESPEAAEYMKNLWQPVLELTHNHGTEKDDTFTYHNGNDQPQGYGHIGFLVDDLEAACASLEQQGVPFKKKPQDGKMRGIAFAYDPDKYWVELIQRGATFTN</sequence>
<proteinExistence type="inferred from homology"/>
<dbReference type="STRING" id="1169540.A0A0G4EBF7"/>
<keyword evidence="15" id="KW-1185">Reference proteome</keyword>
<dbReference type="VEuPathDB" id="CryptoDB:Vbra_7056"/>
<dbReference type="EC" id="4.4.1.5" evidence="3"/>
<dbReference type="InterPro" id="IPR018146">
    <property type="entry name" value="Glyoxalase_1_CS"/>
</dbReference>
<dbReference type="InterPro" id="IPR004361">
    <property type="entry name" value="Glyoxalase_1"/>
</dbReference>
<comment type="pathway">
    <text evidence="1">Secondary metabolite metabolism; methylglyoxal degradation; (R)-lactate from methylglyoxal: step 1/2.</text>
</comment>
<dbReference type="FunCoup" id="A0A0G4EBF7">
    <property type="interactions" value="21"/>
</dbReference>
<evidence type="ECO:0000256" key="2">
    <source>
        <dbReference type="ARBA" id="ARBA00010363"/>
    </source>
</evidence>
<evidence type="ECO:0000256" key="6">
    <source>
        <dbReference type="ARBA" id="ARBA00023239"/>
    </source>
</evidence>
<dbReference type="Gene3D" id="3.10.180.10">
    <property type="entry name" value="2,3-Dihydroxybiphenyl 1,2-Dioxygenase, domain 1"/>
    <property type="match status" value="2"/>
</dbReference>
<dbReference type="AlphaFoldDB" id="A0A0G4EBF7"/>
<organism evidence="14 15">
    <name type="scientific">Vitrella brassicaformis (strain CCMP3155)</name>
    <dbReference type="NCBI Taxonomy" id="1169540"/>
    <lineage>
        <taxon>Eukaryota</taxon>
        <taxon>Sar</taxon>
        <taxon>Alveolata</taxon>
        <taxon>Colpodellida</taxon>
        <taxon>Vitrellaceae</taxon>
        <taxon>Vitrella</taxon>
    </lineage>
</organism>
<evidence type="ECO:0000256" key="12">
    <source>
        <dbReference type="PIRSR" id="PIRSR604361-3"/>
    </source>
</evidence>
<feature type="active site" description="Proton donor/acceptor" evidence="11">
    <location>
        <position position="329"/>
    </location>
</feature>
<dbReference type="GO" id="GO:0046872">
    <property type="term" value="F:metal ion binding"/>
    <property type="evidence" value="ECO:0007669"/>
    <property type="project" value="UniProtKB-KW"/>
</dbReference>
<feature type="binding site" evidence="12">
    <location>
        <position position="329"/>
    </location>
    <ligand>
        <name>Zn(2+)</name>
        <dbReference type="ChEBI" id="CHEBI:29105"/>
        <note>ligand shared between dimeric partners</note>
    </ligand>
</feature>
<dbReference type="InParanoid" id="A0A0G4EBF7"/>
<evidence type="ECO:0000313" key="14">
    <source>
        <dbReference type="EMBL" id="CEL93298.1"/>
    </source>
</evidence>
<dbReference type="Proteomes" id="UP000041254">
    <property type="component" value="Unassembled WGS sequence"/>
</dbReference>
<dbReference type="PANTHER" id="PTHR10374">
    <property type="entry name" value="LACTOYLGLUTATHIONE LYASE GLYOXALASE I"/>
    <property type="match status" value="1"/>
</dbReference>
<dbReference type="OrthoDB" id="16820at2759"/>
<evidence type="ECO:0000256" key="1">
    <source>
        <dbReference type="ARBA" id="ARBA00005008"/>
    </source>
</evidence>
<dbReference type="OMA" id="KTSWEPV"/>
<feature type="binding site" evidence="12">
    <location>
        <position position="283"/>
    </location>
    <ligand>
        <name>Zn(2+)</name>
        <dbReference type="ChEBI" id="CHEBI:29105"/>
        <note>ligand shared between dimeric partners</note>
    </ligand>
</feature>
<dbReference type="InterPro" id="IPR004360">
    <property type="entry name" value="Glyas_Fos-R_dOase_dom"/>
</dbReference>
<dbReference type="PhylomeDB" id="A0A0G4EBF7"/>
<dbReference type="SUPFAM" id="SSF54593">
    <property type="entry name" value="Glyoxalase/Bleomycin resistance protein/Dihydroxybiphenyl dioxygenase"/>
    <property type="match status" value="2"/>
</dbReference>
<gene>
    <name evidence="14" type="ORF">Vbra_7056</name>
</gene>
<evidence type="ECO:0000256" key="8">
    <source>
        <dbReference type="ARBA" id="ARBA00030892"/>
    </source>
</evidence>
<dbReference type="EMBL" id="CDMY01000153">
    <property type="protein sequence ID" value="CEL93298.1"/>
    <property type="molecule type" value="Genomic_DNA"/>
</dbReference>
<keyword evidence="6" id="KW-0456">Lyase</keyword>
<feature type="binding site" evidence="12">
    <location>
        <position position="256"/>
    </location>
    <ligand>
        <name>Zn(2+)</name>
        <dbReference type="ChEBI" id="CHEBI:29105"/>
        <note>ligand shared between dimeric partners</note>
    </ligand>
</feature>
<dbReference type="InterPro" id="IPR029068">
    <property type="entry name" value="Glyas_Bleomycin-R_OHBP_Dase"/>
</dbReference>
<dbReference type="GO" id="GO:0004462">
    <property type="term" value="F:lactoylglutathione lyase activity"/>
    <property type="evidence" value="ECO:0007669"/>
    <property type="project" value="UniProtKB-EC"/>
</dbReference>
<dbReference type="NCBIfam" id="TIGR00068">
    <property type="entry name" value="glyox_I"/>
    <property type="match status" value="2"/>
</dbReference>
<reference evidence="14 15" key="1">
    <citation type="submission" date="2014-11" db="EMBL/GenBank/DDBJ databases">
        <authorList>
            <person name="Zhu J."/>
            <person name="Qi W."/>
            <person name="Song R."/>
        </authorList>
    </citation>
    <scope>NUCLEOTIDE SEQUENCE [LARGE SCALE GENOMIC DNA]</scope>
</reference>
<evidence type="ECO:0000256" key="4">
    <source>
        <dbReference type="ARBA" id="ARBA00022723"/>
    </source>
</evidence>
<dbReference type="UniPathway" id="UPA00619">
    <property type="reaction ID" value="UER00675"/>
</dbReference>
<evidence type="ECO:0000256" key="10">
    <source>
        <dbReference type="ARBA" id="ARBA00033298"/>
    </source>
</evidence>
<evidence type="ECO:0000256" key="5">
    <source>
        <dbReference type="ARBA" id="ARBA00022833"/>
    </source>
</evidence>
<dbReference type="PROSITE" id="PS00935">
    <property type="entry name" value="GLYOXALASE_I_2"/>
    <property type="match status" value="1"/>
</dbReference>
<evidence type="ECO:0000256" key="9">
    <source>
        <dbReference type="ARBA" id="ARBA00032460"/>
    </source>
</evidence>
<feature type="domain" description="VOC" evidence="13">
    <location>
        <begin position="183"/>
        <end position="333"/>
    </location>
</feature>
<evidence type="ECO:0000259" key="13">
    <source>
        <dbReference type="PROSITE" id="PS51819"/>
    </source>
</evidence>
<dbReference type="PROSITE" id="PS51819">
    <property type="entry name" value="VOC"/>
    <property type="match status" value="2"/>
</dbReference>
<keyword evidence="4 12" id="KW-0479">Metal-binding</keyword>
<evidence type="ECO:0000256" key="7">
    <source>
        <dbReference type="ARBA" id="ARBA00030291"/>
    </source>
</evidence>
<dbReference type="PANTHER" id="PTHR10374:SF30">
    <property type="entry name" value="LACTOYLGLUTATHIONE LYASE"/>
    <property type="match status" value="1"/>
</dbReference>
<name>A0A0G4EBF7_VITBC</name>
<accession>A0A0G4EBF7</accession>
<feature type="domain" description="VOC" evidence="13">
    <location>
        <begin position="18"/>
        <end position="172"/>
    </location>
</feature>
<evidence type="ECO:0000256" key="11">
    <source>
        <dbReference type="PIRSR" id="PIRSR604361-1"/>
    </source>
</evidence>
<evidence type="ECO:0000256" key="3">
    <source>
        <dbReference type="ARBA" id="ARBA00012081"/>
    </source>
</evidence>
<keyword evidence="5 12" id="KW-0862">Zinc</keyword>
<protein>
    <recommendedName>
        <fullName evidence="3">lactoylglutathione lyase</fullName>
        <ecNumber evidence="3">4.4.1.5</ecNumber>
    </recommendedName>
    <alternativeName>
        <fullName evidence="8">Aldoketomutase</fullName>
    </alternativeName>
    <alternativeName>
        <fullName evidence="7">Ketone-aldehyde mutase</fullName>
    </alternativeName>
    <alternativeName>
        <fullName evidence="9">Methylglyoxalase</fullName>
    </alternativeName>
    <alternativeName>
        <fullName evidence="10">S-D-lactoylglutathione methylglyoxal lyase</fullName>
    </alternativeName>
</protein>